<dbReference type="AlphaFoldDB" id="A0A828Z3Y7"/>
<protein>
    <submittedName>
        <fullName evidence="1">Uncharacterized protein</fullName>
    </submittedName>
</protein>
<comment type="caution">
    <text evidence="1">The sequence shown here is derived from an EMBL/GenBank/DDBJ whole genome shotgun (WGS) entry which is preliminary data.</text>
</comment>
<evidence type="ECO:0000313" key="1">
    <source>
        <dbReference type="EMBL" id="EKR65101.1"/>
    </source>
</evidence>
<name>A0A828Z3Y7_9LEPT</name>
<proteinExistence type="predicted"/>
<dbReference type="EMBL" id="AFLV02000023">
    <property type="protein sequence ID" value="EKR65101.1"/>
    <property type="molecule type" value="Genomic_DNA"/>
</dbReference>
<accession>A0A828Z3Y7</accession>
<gene>
    <name evidence="1" type="ORF">LEP1GSC036_0413</name>
</gene>
<reference evidence="1 2" key="1">
    <citation type="submission" date="2012-10" db="EMBL/GenBank/DDBJ databases">
        <authorList>
            <person name="Harkins D.M."/>
            <person name="Durkin A.S."/>
            <person name="Brinkac L.M."/>
            <person name="Haft D.H."/>
            <person name="Selengut J.D."/>
            <person name="Sanka R."/>
            <person name="DePew J."/>
            <person name="Purushe J."/>
            <person name="Whelen A.C."/>
            <person name="Vinetz J.M."/>
            <person name="Sutton G.G."/>
            <person name="Nierman W.C."/>
            <person name="Fouts D.E."/>
        </authorList>
    </citation>
    <scope>NUCLEOTIDE SEQUENCE [LARGE SCALE GENOMIC DNA]</scope>
    <source>
        <strain evidence="1 2">2006001853</strain>
    </source>
</reference>
<sequence>MSQNHSILSESPRIAAIVLSFRTDFKSNSNRNILKNSNQRKFSIY</sequence>
<evidence type="ECO:0000313" key="2">
    <source>
        <dbReference type="Proteomes" id="UP000001338"/>
    </source>
</evidence>
<organism evidence="1 2">
    <name type="scientific">Leptospira weilii str. 2006001853</name>
    <dbReference type="NCBI Taxonomy" id="1001589"/>
    <lineage>
        <taxon>Bacteria</taxon>
        <taxon>Pseudomonadati</taxon>
        <taxon>Spirochaetota</taxon>
        <taxon>Spirochaetia</taxon>
        <taxon>Leptospirales</taxon>
        <taxon>Leptospiraceae</taxon>
        <taxon>Leptospira</taxon>
    </lineage>
</organism>
<dbReference type="Proteomes" id="UP000001338">
    <property type="component" value="Unassembled WGS sequence"/>
</dbReference>